<dbReference type="InterPro" id="IPR055170">
    <property type="entry name" value="GFO_IDH_MocA-like_dom"/>
</dbReference>
<dbReference type="InterPro" id="IPR036291">
    <property type="entry name" value="NAD(P)-bd_dom_sf"/>
</dbReference>
<dbReference type="SUPFAM" id="SSF51735">
    <property type="entry name" value="NAD(P)-binding Rossmann-fold domains"/>
    <property type="match status" value="1"/>
</dbReference>
<evidence type="ECO:0000313" key="4">
    <source>
        <dbReference type="EMBL" id="GHE42533.1"/>
    </source>
</evidence>
<sequence length="326" mass="36332">MENINWGMIGVGDVTEVKSGPAFYKCPNSALIAVASRTYDKALDYARRHNVKTVYRDAEDLLLDPAVSIVYIATPPSTHSELAIRAMRAGKDVYVEKPMALTLSEAEEMVKVSIQTGRRLFVAFYRRSLPYFEKVKELLDQQKIGDLLTVSVRLIRAPLSTDLHPATHTWRIDKKVGGEGYFVDLAPHTLDILDYLIAPIKDAHGRSDNLAGHYEVADTVSAVWKHSNGVLGSAIWCFVANESSEQDEIVITGTQGQLVCSTFNFRPIELLTSRGKTLFDYERPTHIQQHLINTIVQELRGEGICPSTGQSALRTTSVMDAILRNR</sequence>
<dbReference type="InterPro" id="IPR050463">
    <property type="entry name" value="Gfo/Idh/MocA_oxidrdct_glycsds"/>
</dbReference>
<protein>
    <submittedName>
        <fullName evidence="4">Oxidoreductase</fullName>
    </submittedName>
</protein>
<dbReference type="SUPFAM" id="SSF55347">
    <property type="entry name" value="Glyceraldehyde-3-phosphate dehydrogenase-like, C-terminal domain"/>
    <property type="match status" value="1"/>
</dbReference>
<dbReference type="PANTHER" id="PTHR43818">
    <property type="entry name" value="BCDNA.GH03377"/>
    <property type="match status" value="1"/>
</dbReference>
<keyword evidence="5" id="KW-1185">Reference proteome</keyword>
<dbReference type="Pfam" id="PF01408">
    <property type="entry name" value="GFO_IDH_MocA"/>
    <property type="match status" value="1"/>
</dbReference>
<evidence type="ECO:0000313" key="5">
    <source>
        <dbReference type="Proteomes" id="UP000620550"/>
    </source>
</evidence>
<proteinExistence type="predicted"/>
<dbReference type="Gene3D" id="3.40.50.720">
    <property type="entry name" value="NAD(P)-binding Rossmann-like Domain"/>
    <property type="match status" value="1"/>
</dbReference>
<organism evidence="4 5">
    <name type="scientific">Sphingobacterium griseoflavum</name>
    <dbReference type="NCBI Taxonomy" id="1474952"/>
    <lineage>
        <taxon>Bacteria</taxon>
        <taxon>Pseudomonadati</taxon>
        <taxon>Bacteroidota</taxon>
        <taxon>Sphingobacteriia</taxon>
        <taxon>Sphingobacteriales</taxon>
        <taxon>Sphingobacteriaceae</taxon>
        <taxon>Sphingobacterium</taxon>
    </lineage>
</organism>
<feature type="domain" description="GFO/IDH/MocA-like oxidoreductase" evidence="3">
    <location>
        <begin position="132"/>
        <end position="258"/>
    </location>
</feature>
<evidence type="ECO:0000259" key="3">
    <source>
        <dbReference type="Pfam" id="PF22725"/>
    </source>
</evidence>
<evidence type="ECO:0000259" key="2">
    <source>
        <dbReference type="Pfam" id="PF01408"/>
    </source>
</evidence>
<dbReference type="InterPro" id="IPR000683">
    <property type="entry name" value="Gfo/Idh/MocA-like_OxRdtase_N"/>
</dbReference>
<dbReference type="PANTHER" id="PTHR43818:SF11">
    <property type="entry name" value="BCDNA.GH03377"/>
    <property type="match status" value="1"/>
</dbReference>
<evidence type="ECO:0000256" key="1">
    <source>
        <dbReference type="ARBA" id="ARBA00023002"/>
    </source>
</evidence>
<dbReference type="RefSeq" id="WP_189627264.1">
    <property type="nucleotide sequence ID" value="NZ_BNAF01000010.1"/>
</dbReference>
<dbReference type="Proteomes" id="UP000620550">
    <property type="component" value="Unassembled WGS sequence"/>
</dbReference>
<keyword evidence="1" id="KW-0560">Oxidoreductase</keyword>
<gene>
    <name evidence="4" type="ORF">GCM10017764_27470</name>
</gene>
<dbReference type="EMBL" id="BNAF01000010">
    <property type="protein sequence ID" value="GHE42533.1"/>
    <property type="molecule type" value="Genomic_DNA"/>
</dbReference>
<comment type="caution">
    <text evidence="4">The sequence shown here is derived from an EMBL/GenBank/DDBJ whole genome shotgun (WGS) entry which is preliminary data.</text>
</comment>
<dbReference type="Pfam" id="PF22725">
    <property type="entry name" value="GFO_IDH_MocA_C3"/>
    <property type="match status" value="1"/>
</dbReference>
<dbReference type="Gene3D" id="3.30.360.10">
    <property type="entry name" value="Dihydrodipicolinate Reductase, domain 2"/>
    <property type="match status" value="1"/>
</dbReference>
<reference evidence="5" key="1">
    <citation type="journal article" date="2019" name="Int. J. Syst. Evol. Microbiol.">
        <title>The Global Catalogue of Microorganisms (GCM) 10K type strain sequencing project: providing services to taxonomists for standard genome sequencing and annotation.</title>
        <authorList>
            <consortium name="The Broad Institute Genomics Platform"/>
            <consortium name="The Broad Institute Genome Sequencing Center for Infectious Disease"/>
            <person name="Wu L."/>
            <person name="Ma J."/>
        </authorList>
    </citation>
    <scope>NUCLEOTIDE SEQUENCE [LARGE SCALE GENOMIC DNA]</scope>
    <source>
        <strain evidence="5">CGMCC 1.12966</strain>
    </source>
</reference>
<accession>A0ABQ3HX83</accession>
<name>A0ABQ3HX83_9SPHI</name>
<feature type="domain" description="Gfo/Idh/MocA-like oxidoreductase N-terminal" evidence="2">
    <location>
        <begin position="4"/>
        <end position="124"/>
    </location>
</feature>